<name>A0A919APZ1_9PROT</name>
<dbReference type="Pfam" id="PF00694">
    <property type="entry name" value="Aconitase_C"/>
    <property type="match status" value="1"/>
</dbReference>
<dbReference type="HAMAP" id="MF_01031">
    <property type="entry name" value="LeuD_type1"/>
    <property type="match status" value="1"/>
</dbReference>
<dbReference type="NCBIfam" id="NF002458">
    <property type="entry name" value="PRK01641.1"/>
    <property type="match status" value="1"/>
</dbReference>
<dbReference type="InterPro" id="IPR050075">
    <property type="entry name" value="LeuD"/>
</dbReference>
<evidence type="ECO:0000256" key="6">
    <source>
        <dbReference type="ARBA" id="ARBA00022430"/>
    </source>
</evidence>
<evidence type="ECO:0000256" key="8">
    <source>
        <dbReference type="ARBA" id="ARBA00023239"/>
    </source>
</evidence>
<evidence type="ECO:0000256" key="4">
    <source>
        <dbReference type="ARBA" id="ARBA00009845"/>
    </source>
</evidence>
<comment type="catalytic activity">
    <reaction evidence="1 10">
        <text>(2R,3S)-3-isopropylmalate = (2S)-2-isopropylmalate</text>
        <dbReference type="Rhea" id="RHEA:32287"/>
        <dbReference type="ChEBI" id="CHEBI:1178"/>
        <dbReference type="ChEBI" id="CHEBI:35121"/>
        <dbReference type="EC" id="4.2.1.33"/>
    </reaction>
</comment>
<keyword evidence="6 10" id="KW-0432">Leucine biosynthesis</keyword>
<comment type="similarity">
    <text evidence="4 10">Belongs to the LeuD family. LeuD type 1 subfamily.</text>
</comment>
<dbReference type="EC" id="4.2.1.33" evidence="10"/>
<keyword evidence="9 10" id="KW-0100">Branched-chain amino acid biosynthesis</keyword>
<comment type="caution">
    <text evidence="12">The sequence shown here is derived from an EMBL/GenBank/DDBJ whole genome shotgun (WGS) entry which is preliminary data.</text>
</comment>
<dbReference type="PANTHER" id="PTHR43345">
    <property type="entry name" value="3-ISOPROPYLMALATE DEHYDRATASE SMALL SUBUNIT 2-RELATED-RELATED"/>
    <property type="match status" value="1"/>
</dbReference>
<proteinExistence type="inferred from homology"/>
<dbReference type="Gene3D" id="3.20.19.10">
    <property type="entry name" value="Aconitase, domain 4"/>
    <property type="match status" value="1"/>
</dbReference>
<dbReference type="InterPro" id="IPR000573">
    <property type="entry name" value="AconitaseA/IPMdHydase_ssu_swvl"/>
</dbReference>
<keyword evidence="8 10" id="KW-0456">Lyase</keyword>
<dbReference type="AlphaFoldDB" id="A0A919APZ1"/>
<dbReference type="CDD" id="cd01577">
    <property type="entry name" value="IPMI_Swivel"/>
    <property type="match status" value="1"/>
</dbReference>
<reference evidence="12" key="2">
    <citation type="submission" date="2020-09" db="EMBL/GenBank/DDBJ databases">
        <authorList>
            <person name="Sun Q."/>
            <person name="Kim S."/>
        </authorList>
    </citation>
    <scope>NUCLEOTIDE SEQUENCE</scope>
    <source>
        <strain evidence="12">KCTC 42590</strain>
    </source>
</reference>
<dbReference type="GO" id="GO:0003861">
    <property type="term" value="F:3-isopropylmalate dehydratase activity"/>
    <property type="evidence" value="ECO:0007669"/>
    <property type="project" value="UniProtKB-UniRule"/>
</dbReference>
<keyword evidence="13" id="KW-1185">Reference proteome</keyword>
<dbReference type="NCBIfam" id="TIGR00171">
    <property type="entry name" value="leuD"/>
    <property type="match status" value="1"/>
</dbReference>
<dbReference type="InterPro" id="IPR033940">
    <property type="entry name" value="IPMI_Swivel"/>
</dbReference>
<comment type="pathway">
    <text evidence="3 10">Amino-acid biosynthesis; L-leucine biosynthesis; L-leucine from 3-methyl-2-oxobutanoate: step 2/4.</text>
</comment>
<dbReference type="GO" id="GO:0009098">
    <property type="term" value="P:L-leucine biosynthetic process"/>
    <property type="evidence" value="ECO:0007669"/>
    <property type="project" value="UniProtKB-UniRule"/>
</dbReference>
<dbReference type="InterPro" id="IPR004431">
    <property type="entry name" value="3-IsopropMal_deHydase_ssu"/>
</dbReference>
<evidence type="ECO:0000256" key="3">
    <source>
        <dbReference type="ARBA" id="ARBA00004729"/>
    </source>
</evidence>
<dbReference type="SUPFAM" id="SSF52016">
    <property type="entry name" value="LeuD/IlvD-like"/>
    <property type="match status" value="1"/>
</dbReference>
<comment type="subunit">
    <text evidence="5 10">Heterodimer of LeuC and LeuD.</text>
</comment>
<dbReference type="PANTHER" id="PTHR43345:SF5">
    <property type="entry name" value="3-ISOPROPYLMALATE DEHYDRATASE SMALL SUBUNIT"/>
    <property type="match status" value="1"/>
</dbReference>
<comment type="function">
    <text evidence="2 10">Catalyzes the isomerization between 2-isopropylmalate and 3-isopropylmalate, via the formation of 2-isopropylmaleate.</text>
</comment>
<reference evidence="12" key="1">
    <citation type="journal article" date="2014" name="Int. J. Syst. Evol. Microbiol.">
        <title>Complete genome sequence of Corynebacterium casei LMG S-19264T (=DSM 44701T), isolated from a smear-ripened cheese.</title>
        <authorList>
            <consortium name="US DOE Joint Genome Institute (JGI-PGF)"/>
            <person name="Walter F."/>
            <person name="Albersmeier A."/>
            <person name="Kalinowski J."/>
            <person name="Ruckert C."/>
        </authorList>
    </citation>
    <scope>NUCLEOTIDE SEQUENCE</scope>
    <source>
        <strain evidence="12">KCTC 42590</strain>
    </source>
</reference>
<evidence type="ECO:0000256" key="2">
    <source>
        <dbReference type="ARBA" id="ARBA00002695"/>
    </source>
</evidence>
<evidence type="ECO:0000256" key="10">
    <source>
        <dbReference type="HAMAP-Rule" id="MF_01031"/>
    </source>
</evidence>
<evidence type="ECO:0000256" key="5">
    <source>
        <dbReference type="ARBA" id="ARBA00011271"/>
    </source>
</evidence>
<evidence type="ECO:0000259" key="11">
    <source>
        <dbReference type="Pfam" id="PF00694"/>
    </source>
</evidence>
<evidence type="ECO:0000256" key="7">
    <source>
        <dbReference type="ARBA" id="ARBA00022605"/>
    </source>
</evidence>
<dbReference type="Proteomes" id="UP000630923">
    <property type="component" value="Unassembled WGS sequence"/>
</dbReference>
<evidence type="ECO:0000313" key="13">
    <source>
        <dbReference type="Proteomes" id="UP000630923"/>
    </source>
</evidence>
<dbReference type="RefSeq" id="WP_191251060.1">
    <property type="nucleotide sequence ID" value="NZ_BNCI01000001.1"/>
</dbReference>
<organism evidence="12 13">
    <name type="scientific">Kordiimonas sediminis</name>
    <dbReference type="NCBI Taxonomy" id="1735581"/>
    <lineage>
        <taxon>Bacteria</taxon>
        <taxon>Pseudomonadati</taxon>
        <taxon>Pseudomonadota</taxon>
        <taxon>Alphaproteobacteria</taxon>
        <taxon>Kordiimonadales</taxon>
        <taxon>Kordiimonadaceae</taxon>
        <taxon>Kordiimonas</taxon>
    </lineage>
</organism>
<dbReference type="InterPro" id="IPR015928">
    <property type="entry name" value="Aconitase/3IPM_dehydase_swvl"/>
</dbReference>
<sequence>MEKFTHMTSTAIALEQSNIDTDIIMPSDYLKTIKRTGLGKHAFESLRYTKDGTLRNDSPFDFGAGKTSKILVVGDNFGCGSSREHAPWGIADLGIRCLIGTSFADIFASNCVKNGILTITLPEEDVAALMRDAKAGKKITVDLEAQTVSVDGSDDRGFEYNPQHKYMMVNGLDEIGQTLLVEDKITAFEEQQRLQSPWLYRELPQ</sequence>
<evidence type="ECO:0000256" key="9">
    <source>
        <dbReference type="ARBA" id="ARBA00023304"/>
    </source>
</evidence>
<gene>
    <name evidence="10 12" type="primary">leuD</name>
    <name evidence="12" type="ORF">GCM10017044_13240</name>
</gene>
<evidence type="ECO:0000313" key="12">
    <source>
        <dbReference type="EMBL" id="GHF19825.1"/>
    </source>
</evidence>
<dbReference type="EMBL" id="BNCI01000001">
    <property type="protein sequence ID" value="GHF19825.1"/>
    <property type="molecule type" value="Genomic_DNA"/>
</dbReference>
<dbReference type="GO" id="GO:0009316">
    <property type="term" value="C:3-isopropylmalate dehydratase complex"/>
    <property type="evidence" value="ECO:0007669"/>
    <property type="project" value="InterPro"/>
</dbReference>
<evidence type="ECO:0000256" key="1">
    <source>
        <dbReference type="ARBA" id="ARBA00000491"/>
    </source>
</evidence>
<protein>
    <recommendedName>
        <fullName evidence="10">3-isopropylmalate dehydratase small subunit</fullName>
        <ecNumber evidence="10">4.2.1.33</ecNumber>
    </recommendedName>
    <alternativeName>
        <fullName evidence="10">Alpha-IPM isomerase</fullName>
        <shortName evidence="10">IPMI</shortName>
    </alternativeName>
    <alternativeName>
        <fullName evidence="10">Isopropylmalate isomerase</fullName>
    </alternativeName>
</protein>
<accession>A0A919APZ1</accession>
<keyword evidence="7 10" id="KW-0028">Amino-acid biosynthesis</keyword>
<feature type="domain" description="Aconitase A/isopropylmalate dehydratase small subunit swivel" evidence="11">
    <location>
        <begin position="1"/>
        <end position="123"/>
    </location>
</feature>